<evidence type="ECO:0000313" key="2">
    <source>
        <dbReference type="EMBL" id="SON51614.1"/>
    </source>
</evidence>
<name>A0A2N8ZI73_9VIBR</name>
<gene>
    <name evidence="2" type="ORF">VTAP4600_B0003</name>
</gene>
<keyword evidence="3" id="KW-1185">Reference proteome</keyword>
<sequence length="80" mass="9130">MLSAKQTGALYNDEYFEGTKESVYNQQERAQQDIAPLESMIDIRIKPQVEAELNPERTEYVSSDQAYPTAPAYTKNPTQQ</sequence>
<evidence type="ECO:0000313" key="3">
    <source>
        <dbReference type="Proteomes" id="UP000235828"/>
    </source>
</evidence>
<reference evidence="2 3" key="1">
    <citation type="submission" date="2017-10" db="EMBL/GenBank/DDBJ databases">
        <authorList>
            <person name="Banno H."/>
            <person name="Chua N.-H."/>
        </authorList>
    </citation>
    <scope>NUCLEOTIDE SEQUENCE [LARGE SCALE GENOMIC DNA]</scope>
    <source>
        <strain evidence="2">Vibrio tapetis CECT4600</strain>
    </source>
</reference>
<accession>A0A2N8ZI73</accession>
<evidence type="ECO:0000256" key="1">
    <source>
        <dbReference type="SAM" id="MobiDB-lite"/>
    </source>
</evidence>
<feature type="region of interest" description="Disordered" evidence="1">
    <location>
        <begin position="56"/>
        <end position="80"/>
    </location>
</feature>
<dbReference type="Proteomes" id="UP000235828">
    <property type="component" value="Chromosome B"/>
</dbReference>
<protein>
    <submittedName>
        <fullName evidence="2">Uncharacterized protein</fullName>
    </submittedName>
</protein>
<dbReference type="OrthoDB" id="5555296at2"/>
<dbReference type="RefSeq" id="WP_102524039.1">
    <property type="nucleotide sequence ID" value="NZ_LT960612.1"/>
</dbReference>
<dbReference type="AlphaFoldDB" id="A0A2N8ZI73"/>
<dbReference type="KEGG" id="vta:B0003"/>
<organism evidence="2 3">
    <name type="scientific">Vibrio tapetis subsp. tapetis</name>
    <dbReference type="NCBI Taxonomy" id="1671868"/>
    <lineage>
        <taxon>Bacteria</taxon>
        <taxon>Pseudomonadati</taxon>
        <taxon>Pseudomonadota</taxon>
        <taxon>Gammaproteobacteria</taxon>
        <taxon>Vibrionales</taxon>
        <taxon>Vibrionaceae</taxon>
        <taxon>Vibrio</taxon>
    </lineage>
</organism>
<dbReference type="EMBL" id="LT960612">
    <property type="protein sequence ID" value="SON51614.1"/>
    <property type="molecule type" value="Genomic_DNA"/>
</dbReference>
<proteinExistence type="predicted"/>